<gene>
    <name evidence="2" type="ORF">AB205_0125140</name>
</gene>
<evidence type="ECO:0000313" key="3">
    <source>
        <dbReference type="Proteomes" id="UP000228934"/>
    </source>
</evidence>
<dbReference type="Pfam" id="PF00168">
    <property type="entry name" value="C2"/>
    <property type="match status" value="1"/>
</dbReference>
<protein>
    <recommendedName>
        <fullName evidence="1">C2 domain-containing protein</fullName>
    </recommendedName>
</protein>
<keyword evidence="3" id="KW-1185">Reference proteome</keyword>
<dbReference type="InterPro" id="IPR035892">
    <property type="entry name" value="C2_domain_sf"/>
</dbReference>
<dbReference type="Gene3D" id="2.60.40.150">
    <property type="entry name" value="C2 domain"/>
    <property type="match status" value="1"/>
</dbReference>
<evidence type="ECO:0000313" key="2">
    <source>
        <dbReference type="EMBL" id="PIO24542.1"/>
    </source>
</evidence>
<dbReference type="GO" id="GO:0006887">
    <property type="term" value="P:exocytosis"/>
    <property type="evidence" value="ECO:0007669"/>
    <property type="project" value="TreeGrafter"/>
</dbReference>
<dbReference type="PANTHER" id="PTHR45716:SF6">
    <property type="entry name" value="SYNAPTOTAGMIN-LIKE PROTEIN 5"/>
    <property type="match status" value="1"/>
</dbReference>
<dbReference type="AlphaFoldDB" id="A0A2G9R9I1"/>
<dbReference type="GO" id="GO:0070382">
    <property type="term" value="C:exocytic vesicle"/>
    <property type="evidence" value="ECO:0007669"/>
    <property type="project" value="TreeGrafter"/>
</dbReference>
<sequence>LQYVISHTQLETRTLQLSVWHNDRFGRNSFLGEVNIPLDAYNFENQEDEIFTLQAKMDLNSDVILQYKGEITVGLHYIPPEKNLTLPLEPVTVAKKSFRRSKKIPMPTGGILEIPITRISYGNEVNWMDSQGEEQYLWQKMMDSPGTSVEGTLMLRSTKARYKKATQKS</sequence>
<evidence type="ECO:0000259" key="1">
    <source>
        <dbReference type="PROSITE" id="PS50004"/>
    </source>
</evidence>
<dbReference type="PANTHER" id="PTHR45716">
    <property type="entry name" value="BITESIZE, ISOFORM I"/>
    <property type="match status" value="1"/>
</dbReference>
<reference evidence="3" key="1">
    <citation type="journal article" date="2017" name="Nat. Commun.">
        <title>The North American bullfrog draft genome provides insight into hormonal regulation of long noncoding RNA.</title>
        <authorList>
            <person name="Hammond S.A."/>
            <person name="Warren R.L."/>
            <person name="Vandervalk B.P."/>
            <person name="Kucuk E."/>
            <person name="Khan H."/>
            <person name="Gibb E.A."/>
            <person name="Pandoh P."/>
            <person name="Kirk H."/>
            <person name="Zhao Y."/>
            <person name="Jones M."/>
            <person name="Mungall A.J."/>
            <person name="Coope R."/>
            <person name="Pleasance S."/>
            <person name="Moore R.A."/>
            <person name="Holt R.A."/>
            <person name="Round J.M."/>
            <person name="Ohora S."/>
            <person name="Walle B.V."/>
            <person name="Veldhoen N."/>
            <person name="Helbing C.C."/>
            <person name="Birol I."/>
        </authorList>
    </citation>
    <scope>NUCLEOTIDE SEQUENCE [LARGE SCALE GENOMIC DNA]</scope>
</reference>
<proteinExistence type="predicted"/>
<dbReference type="InterPro" id="IPR000008">
    <property type="entry name" value="C2_dom"/>
</dbReference>
<feature type="domain" description="C2" evidence="1">
    <location>
        <begin position="1"/>
        <end position="51"/>
    </location>
</feature>
<dbReference type="OrthoDB" id="195679at2759"/>
<dbReference type="GO" id="GO:0005886">
    <property type="term" value="C:plasma membrane"/>
    <property type="evidence" value="ECO:0007669"/>
    <property type="project" value="TreeGrafter"/>
</dbReference>
<dbReference type="Proteomes" id="UP000228934">
    <property type="component" value="Unassembled WGS sequence"/>
</dbReference>
<dbReference type="SUPFAM" id="SSF49562">
    <property type="entry name" value="C2 domain (Calcium/lipid-binding domain, CaLB)"/>
    <property type="match status" value="1"/>
</dbReference>
<dbReference type="GO" id="GO:0042043">
    <property type="term" value="F:neurexin family protein binding"/>
    <property type="evidence" value="ECO:0007669"/>
    <property type="project" value="TreeGrafter"/>
</dbReference>
<accession>A0A2G9R9I1</accession>
<feature type="non-terminal residue" evidence="2">
    <location>
        <position position="1"/>
    </location>
</feature>
<dbReference type="EMBL" id="KV954947">
    <property type="protein sequence ID" value="PIO24542.1"/>
    <property type="molecule type" value="Genomic_DNA"/>
</dbReference>
<dbReference type="PROSITE" id="PS50004">
    <property type="entry name" value="C2"/>
    <property type="match status" value="1"/>
</dbReference>
<organism evidence="2 3">
    <name type="scientific">Aquarana catesbeiana</name>
    <name type="common">American bullfrog</name>
    <name type="synonym">Rana catesbeiana</name>
    <dbReference type="NCBI Taxonomy" id="8400"/>
    <lineage>
        <taxon>Eukaryota</taxon>
        <taxon>Metazoa</taxon>
        <taxon>Chordata</taxon>
        <taxon>Craniata</taxon>
        <taxon>Vertebrata</taxon>
        <taxon>Euteleostomi</taxon>
        <taxon>Amphibia</taxon>
        <taxon>Batrachia</taxon>
        <taxon>Anura</taxon>
        <taxon>Neobatrachia</taxon>
        <taxon>Ranoidea</taxon>
        <taxon>Ranidae</taxon>
        <taxon>Aquarana</taxon>
    </lineage>
</organism>
<name>A0A2G9R9I1_AQUCT</name>